<gene>
    <name evidence="2" type="ORF">GAK31_00371</name>
</gene>
<evidence type="ECO:0000256" key="1">
    <source>
        <dbReference type="SAM" id="Phobius"/>
    </source>
</evidence>
<sequence>MGAAFGWLLLRRATLTLNHATGKLWRSADYSLLPLLLVTFAVKYGFEVALAVSPALSSSVGFSAAYLLLSGGFTGIFVGKYCRYLVALRVSTAGKGLDTAF</sequence>
<accession>A0A7V8JMV0</accession>
<dbReference type="EMBL" id="WNDS01000001">
    <property type="protein sequence ID" value="KAF1017112.1"/>
    <property type="molecule type" value="Genomic_DNA"/>
</dbReference>
<name>A0A7V8JMV0_STEMA</name>
<proteinExistence type="predicted"/>
<keyword evidence="1" id="KW-1133">Transmembrane helix</keyword>
<keyword evidence="1" id="KW-0812">Transmembrane</keyword>
<feature type="transmembrane region" description="Helical" evidence="1">
    <location>
        <begin position="59"/>
        <end position="79"/>
    </location>
</feature>
<keyword evidence="1" id="KW-0472">Membrane</keyword>
<dbReference type="AlphaFoldDB" id="A0A7V8JMV0"/>
<evidence type="ECO:0008006" key="4">
    <source>
        <dbReference type="Google" id="ProtNLM"/>
    </source>
</evidence>
<evidence type="ECO:0000313" key="3">
    <source>
        <dbReference type="Proteomes" id="UP000487117"/>
    </source>
</evidence>
<comment type="caution">
    <text evidence="2">The sequence shown here is derived from an EMBL/GenBank/DDBJ whole genome shotgun (WGS) entry which is preliminary data.</text>
</comment>
<organism evidence="2 3">
    <name type="scientific">Stenotrophomonas maltophilia</name>
    <name type="common">Pseudomonas maltophilia</name>
    <name type="synonym">Xanthomonas maltophilia</name>
    <dbReference type="NCBI Taxonomy" id="40324"/>
    <lineage>
        <taxon>Bacteria</taxon>
        <taxon>Pseudomonadati</taxon>
        <taxon>Pseudomonadota</taxon>
        <taxon>Gammaproteobacteria</taxon>
        <taxon>Lysobacterales</taxon>
        <taxon>Lysobacteraceae</taxon>
        <taxon>Stenotrophomonas</taxon>
        <taxon>Stenotrophomonas maltophilia group</taxon>
    </lineage>
</organism>
<evidence type="ECO:0000313" key="2">
    <source>
        <dbReference type="EMBL" id="KAF1017112.1"/>
    </source>
</evidence>
<protein>
    <recommendedName>
        <fullName evidence="4">Transmembrane protein</fullName>
    </recommendedName>
</protein>
<reference evidence="3" key="1">
    <citation type="journal article" date="2020" name="MBio">
        <title>Horizontal gene transfer to a defensive symbiont with a reduced genome amongst a multipartite beetle microbiome.</title>
        <authorList>
            <person name="Waterworth S.C."/>
            <person name="Florez L.V."/>
            <person name="Rees E.R."/>
            <person name="Hertweck C."/>
            <person name="Kaltenpoth M."/>
            <person name="Kwan J.C."/>
        </authorList>
    </citation>
    <scope>NUCLEOTIDE SEQUENCE [LARGE SCALE GENOMIC DNA]</scope>
</reference>
<feature type="transmembrane region" description="Helical" evidence="1">
    <location>
        <begin position="32"/>
        <end position="53"/>
    </location>
</feature>
<dbReference type="Proteomes" id="UP000487117">
    <property type="component" value="Unassembled WGS sequence"/>
</dbReference>